<dbReference type="Gene3D" id="3.20.20.30">
    <property type="entry name" value="Luciferase-like domain"/>
    <property type="match status" value="1"/>
</dbReference>
<evidence type="ECO:0000259" key="1">
    <source>
        <dbReference type="Pfam" id="PF00296"/>
    </source>
</evidence>
<dbReference type="PANTHER" id="PTHR30011:SF32">
    <property type="entry name" value="CONSERVED PROTEIN"/>
    <property type="match status" value="1"/>
</dbReference>
<dbReference type="SUPFAM" id="SSF51679">
    <property type="entry name" value="Bacterial luciferase-like"/>
    <property type="match status" value="1"/>
</dbReference>
<name>A0ABS9TUD6_9PSEU</name>
<gene>
    <name evidence="2" type="ORF">MMF94_41070</name>
</gene>
<dbReference type="InterPro" id="IPR019921">
    <property type="entry name" value="Lucif-like_OxRdtase_Rv2161c"/>
</dbReference>
<accession>A0ABS9TUD6</accession>
<dbReference type="Pfam" id="PF00296">
    <property type="entry name" value="Bac_luciferase"/>
    <property type="match status" value="1"/>
</dbReference>
<dbReference type="InterPro" id="IPR036661">
    <property type="entry name" value="Luciferase-like_sf"/>
</dbReference>
<proteinExistence type="predicted"/>
<sequence length="276" mass="29878">MKFGIAAFVTDEGIGATALAAAVEERGFHSLAVTEHSHIPVNYTPPYPGAGELPRVYHRTLDPFVVLSAAATVTRELVLATSVILLPQRDVISTAKQVASLDLISGGRVALGVGVGWNREEMSNHGTDPATRGRKANEQLAALRLLWTEELTEFHGRFVDFPPVFSGPKPIQNPHPPVYVAGESPAALDRLRLLGDGWLPQAATPVAELRRVRQWLSDHGRDAVPTMIWGAGRDEAMVNGYAEAQVDEVLFLLSHQPESETVRDLDELAAFVTGLA</sequence>
<dbReference type="NCBIfam" id="TIGR03619">
    <property type="entry name" value="F420_Rv2161c"/>
    <property type="match status" value="1"/>
</dbReference>
<dbReference type="RefSeq" id="WP_241042918.1">
    <property type="nucleotide sequence ID" value="NZ_BAAAJF010000002.1"/>
</dbReference>
<evidence type="ECO:0000313" key="2">
    <source>
        <dbReference type="EMBL" id="MCH6172111.1"/>
    </source>
</evidence>
<protein>
    <submittedName>
        <fullName evidence="2">LLM class F420-dependent oxidoreductase</fullName>
    </submittedName>
</protein>
<evidence type="ECO:0000313" key="3">
    <source>
        <dbReference type="Proteomes" id="UP001299970"/>
    </source>
</evidence>
<dbReference type="InterPro" id="IPR011251">
    <property type="entry name" value="Luciferase-like_dom"/>
</dbReference>
<dbReference type="EMBL" id="JAKXMK010000057">
    <property type="protein sequence ID" value="MCH6172111.1"/>
    <property type="molecule type" value="Genomic_DNA"/>
</dbReference>
<organism evidence="2 3">
    <name type="scientific">Pseudonocardia alaniniphila</name>
    <dbReference type="NCBI Taxonomy" id="75291"/>
    <lineage>
        <taxon>Bacteria</taxon>
        <taxon>Bacillati</taxon>
        <taxon>Actinomycetota</taxon>
        <taxon>Actinomycetes</taxon>
        <taxon>Pseudonocardiales</taxon>
        <taxon>Pseudonocardiaceae</taxon>
        <taxon>Pseudonocardia</taxon>
    </lineage>
</organism>
<dbReference type="PANTHER" id="PTHR30011">
    <property type="entry name" value="ALKANESULFONATE MONOOXYGENASE-RELATED"/>
    <property type="match status" value="1"/>
</dbReference>
<reference evidence="2 3" key="1">
    <citation type="submission" date="2022-03" db="EMBL/GenBank/DDBJ databases">
        <title>Pseudonocardia alaer sp. nov., a novel actinomycete isolated from reed forest soil.</title>
        <authorList>
            <person name="Wang L."/>
        </authorList>
    </citation>
    <scope>NUCLEOTIDE SEQUENCE [LARGE SCALE GENOMIC DNA]</scope>
    <source>
        <strain evidence="2 3">Y-16303</strain>
    </source>
</reference>
<feature type="domain" description="Luciferase-like" evidence="1">
    <location>
        <begin position="17"/>
        <end position="221"/>
    </location>
</feature>
<comment type="caution">
    <text evidence="2">The sequence shown here is derived from an EMBL/GenBank/DDBJ whole genome shotgun (WGS) entry which is preliminary data.</text>
</comment>
<dbReference type="Proteomes" id="UP001299970">
    <property type="component" value="Unassembled WGS sequence"/>
</dbReference>
<keyword evidence="3" id="KW-1185">Reference proteome</keyword>
<dbReference type="InterPro" id="IPR051260">
    <property type="entry name" value="Diverse_substr_monoxygenases"/>
</dbReference>